<organism evidence="2 3">
    <name type="scientific">Vigna angularis var. angularis</name>
    <dbReference type="NCBI Taxonomy" id="157739"/>
    <lineage>
        <taxon>Eukaryota</taxon>
        <taxon>Viridiplantae</taxon>
        <taxon>Streptophyta</taxon>
        <taxon>Embryophyta</taxon>
        <taxon>Tracheophyta</taxon>
        <taxon>Spermatophyta</taxon>
        <taxon>Magnoliopsida</taxon>
        <taxon>eudicotyledons</taxon>
        <taxon>Gunneridae</taxon>
        <taxon>Pentapetalae</taxon>
        <taxon>rosids</taxon>
        <taxon>fabids</taxon>
        <taxon>Fabales</taxon>
        <taxon>Fabaceae</taxon>
        <taxon>Papilionoideae</taxon>
        <taxon>50 kb inversion clade</taxon>
        <taxon>NPAAA clade</taxon>
        <taxon>indigoferoid/millettioid clade</taxon>
        <taxon>Phaseoleae</taxon>
        <taxon>Vigna</taxon>
    </lineage>
</organism>
<reference evidence="2 3" key="1">
    <citation type="journal article" date="2015" name="Sci. Rep.">
        <title>The power of single molecule real-time sequencing technology in the de novo assembly of a eukaryotic genome.</title>
        <authorList>
            <person name="Sakai H."/>
            <person name="Naito K."/>
            <person name="Ogiso-Tanaka E."/>
            <person name="Takahashi Y."/>
            <person name="Iseki K."/>
            <person name="Muto C."/>
            <person name="Satou K."/>
            <person name="Teruya K."/>
            <person name="Shiroma A."/>
            <person name="Shimoji M."/>
            <person name="Hirano T."/>
            <person name="Itoh T."/>
            <person name="Kaga A."/>
            <person name="Tomooka N."/>
        </authorList>
    </citation>
    <scope>NUCLEOTIDE SEQUENCE [LARGE SCALE GENOMIC DNA]</scope>
    <source>
        <strain evidence="3">cv. Shumari</strain>
    </source>
</reference>
<protein>
    <submittedName>
        <fullName evidence="2">Uncharacterized protein</fullName>
    </submittedName>
</protein>
<dbReference type="AlphaFoldDB" id="A0A0S3T9J4"/>
<feature type="transmembrane region" description="Helical" evidence="1">
    <location>
        <begin position="12"/>
        <end position="36"/>
    </location>
</feature>
<proteinExistence type="predicted"/>
<gene>
    <name evidence="2" type="primary">Vigan.11G095800</name>
    <name evidence="2" type="ORF">VIGAN_11095800</name>
</gene>
<feature type="non-terminal residue" evidence="2">
    <location>
        <position position="1"/>
    </location>
</feature>
<keyword evidence="1" id="KW-1133">Transmembrane helix</keyword>
<accession>A0A0S3T9J4</accession>
<evidence type="ECO:0000313" key="3">
    <source>
        <dbReference type="Proteomes" id="UP000291084"/>
    </source>
</evidence>
<sequence length="91" mass="10769">LMVVPVTLKPSLTVTLTLFLLSPPPFFFFFFLPSFLQVSFVKRFFLTVTILGPAQQRIARSWLHSSRIQQGFWLEEKRREWLLNERGPRTN</sequence>
<dbReference type="EMBL" id="AP015044">
    <property type="protein sequence ID" value="BAU01676.1"/>
    <property type="molecule type" value="Genomic_DNA"/>
</dbReference>
<evidence type="ECO:0000313" key="2">
    <source>
        <dbReference type="EMBL" id="BAU01676.1"/>
    </source>
</evidence>
<name>A0A0S3T9J4_PHAAN</name>
<keyword evidence="1" id="KW-0812">Transmembrane</keyword>
<evidence type="ECO:0000256" key="1">
    <source>
        <dbReference type="SAM" id="Phobius"/>
    </source>
</evidence>
<keyword evidence="3" id="KW-1185">Reference proteome</keyword>
<dbReference type="Proteomes" id="UP000291084">
    <property type="component" value="Chromosome 11"/>
</dbReference>
<keyword evidence="1" id="KW-0472">Membrane</keyword>